<dbReference type="InterPro" id="IPR029044">
    <property type="entry name" value="Nucleotide-diphossugar_trans"/>
</dbReference>
<feature type="domain" description="Glycosyltransferase 2-like" evidence="1">
    <location>
        <begin position="17"/>
        <end position="136"/>
    </location>
</feature>
<dbReference type="GO" id="GO:0016740">
    <property type="term" value="F:transferase activity"/>
    <property type="evidence" value="ECO:0007669"/>
    <property type="project" value="UniProtKB-KW"/>
</dbReference>
<proteinExistence type="predicted"/>
<gene>
    <name evidence="2" type="ORF">ENP47_09200</name>
</gene>
<sequence length="356" mass="40096">MRSKEKNQEAGNQLRVSVVLTVKDEAESLPGLLASLERQTRPADEVIVVDGGSRDTTVDVLRAWQERLPLRILEAPGSTIAQGRNLALAEARGDIVAVTDGGVVLAADWLERLIAPFAYDTAPDVVSGFFRGAPQTPTELALAVTTLPDADEIDPARFLPSSRSVAFRRSLVLAGIRYPEWLDYCEDVVFDLRLLRAGARFTFEPRALVFYRPRPSLHAFAVQYFRYARGDGKAGLFTARHAVRYATYLVFLPLVAWVRRWPLVALAIAGAAVYLRRPYRRLWRRRAEFPVSWVMRAAFLIPIVRLVGDLAKQIGYPVGLWWRWRHYGLRRTWRSIPESVASPPRAIGARTPQPRA</sequence>
<protein>
    <submittedName>
        <fullName evidence="2">Glycosyltransferase</fullName>
    </submittedName>
</protein>
<dbReference type="PANTHER" id="PTHR43685">
    <property type="entry name" value="GLYCOSYLTRANSFERASE"/>
    <property type="match status" value="1"/>
</dbReference>
<dbReference type="InterPro" id="IPR001173">
    <property type="entry name" value="Glyco_trans_2-like"/>
</dbReference>
<organism evidence="2">
    <name type="scientific">Thermomicrobium roseum</name>
    <dbReference type="NCBI Taxonomy" id="500"/>
    <lineage>
        <taxon>Bacteria</taxon>
        <taxon>Pseudomonadati</taxon>
        <taxon>Thermomicrobiota</taxon>
        <taxon>Thermomicrobia</taxon>
        <taxon>Thermomicrobiales</taxon>
        <taxon>Thermomicrobiaceae</taxon>
        <taxon>Thermomicrobium</taxon>
    </lineage>
</organism>
<name>A0A7C1K4K7_THERO</name>
<dbReference type="Pfam" id="PF00535">
    <property type="entry name" value="Glycos_transf_2"/>
    <property type="match status" value="1"/>
</dbReference>
<dbReference type="SUPFAM" id="SSF53448">
    <property type="entry name" value="Nucleotide-diphospho-sugar transferases"/>
    <property type="match status" value="1"/>
</dbReference>
<dbReference type="AlphaFoldDB" id="A0A7C1K4K7"/>
<comment type="caution">
    <text evidence="2">The sequence shown here is derived from an EMBL/GenBank/DDBJ whole genome shotgun (WGS) entry which is preliminary data.</text>
</comment>
<keyword evidence="2" id="KW-0808">Transferase</keyword>
<dbReference type="InterPro" id="IPR050834">
    <property type="entry name" value="Glycosyltransf_2"/>
</dbReference>
<evidence type="ECO:0000259" key="1">
    <source>
        <dbReference type="Pfam" id="PF00535"/>
    </source>
</evidence>
<accession>A0A7C1K4K7</accession>
<evidence type="ECO:0000313" key="2">
    <source>
        <dbReference type="EMBL" id="HEF65758.1"/>
    </source>
</evidence>
<dbReference type="Gene3D" id="3.90.550.10">
    <property type="entry name" value="Spore Coat Polysaccharide Biosynthesis Protein SpsA, Chain A"/>
    <property type="match status" value="1"/>
</dbReference>
<dbReference type="PANTHER" id="PTHR43685:SF3">
    <property type="entry name" value="SLR2126 PROTEIN"/>
    <property type="match status" value="1"/>
</dbReference>
<dbReference type="EMBL" id="DSJL01000011">
    <property type="protein sequence ID" value="HEF65758.1"/>
    <property type="molecule type" value="Genomic_DNA"/>
</dbReference>
<reference evidence="2" key="1">
    <citation type="journal article" date="2020" name="mSystems">
        <title>Genome- and Community-Level Interaction Insights into Carbon Utilization and Element Cycling Functions of Hydrothermarchaeota in Hydrothermal Sediment.</title>
        <authorList>
            <person name="Zhou Z."/>
            <person name="Liu Y."/>
            <person name="Xu W."/>
            <person name="Pan J."/>
            <person name="Luo Z.H."/>
            <person name="Li M."/>
        </authorList>
    </citation>
    <scope>NUCLEOTIDE SEQUENCE [LARGE SCALE GENOMIC DNA]</scope>
    <source>
        <strain evidence="2">SpSt-222</strain>
    </source>
</reference>